<protein>
    <submittedName>
        <fullName evidence="2">Uncharacterized protein</fullName>
    </submittedName>
</protein>
<dbReference type="AlphaFoldDB" id="A0A1G9YGG5"/>
<keyword evidence="3" id="KW-1185">Reference proteome</keyword>
<dbReference type="STRING" id="996166.SAMN05192554_11429"/>
<accession>A0A1G9YGG5</accession>
<evidence type="ECO:0000313" key="2">
    <source>
        <dbReference type="EMBL" id="SDN07573.1"/>
    </source>
</evidence>
<dbReference type="RefSeq" id="WP_089734411.1">
    <property type="nucleotide sequence ID" value="NZ_FNIA01000014.1"/>
</dbReference>
<evidence type="ECO:0000256" key="1">
    <source>
        <dbReference type="SAM" id="MobiDB-lite"/>
    </source>
</evidence>
<proteinExistence type="predicted"/>
<gene>
    <name evidence="2" type="ORF">SAMN05192554_11429</name>
</gene>
<dbReference type="Proteomes" id="UP000199370">
    <property type="component" value="Unassembled WGS sequence"/>
</dbReference>
<reference evidence="2 3" key="1">
    <citation type="submission" date="2016-10" db="EMBL/GenBank/DDBJ databases">
        <authorList>
            <person name="de Groot N.N."/>
        </authorList>
    </citation>
    <scope>NUCLEOTIDE SEQUENCE [LARGE SCALE GENOMIC DNA]</scope>
    <source>
        <strain evidence="3">EB21,IBRC-M 10013,KCTC 4048</strain>
    </source>
</reference>
<feature type="compositionally biased region" description="Low complexity" evidence="1">
    <location>
        <begin position="27"/>
        <end position="47"/>
    </location>
</feature>
<organism evidence="2 3">
    <name type="scientific">Haloarchaeobius iranensis</name>
    <dbReference type="NCBI Taxonomy" id="996166"/>
    <lineage>
        <taxon>Archaea</taxon>
        <taxon>Methanobacteriati</taxon>
        <taxon>Methanobacteriota</taxon>
        <taxon>Stenosarchaea group</taxon>
        <taxon>Halobacteria</taxon>
        <taxon>Halobacteriales</taxon>
        <taxon>Halorubellaceae</taxon>
        <taxon>Haloarchaeobius</taxon>
    </lineage>
</organism>
<evidence type="ECO:0000313" key="3">
    <source>
        <dbReference type="Proteomes" id="UP000199370"/>
    </source>
</evidence>
<dbReference type="EMBL" id="FNIA01000014">
    <property type="protein sequence ID" value="SDN07573.1"/>
    <property type="molecule type" value="Genomic_DNA"/>
</dbReference>
<name>A0A1G9YGG5_9EURY</name>
<feature type="region of interest" description="Disordered" evidence="1">
    <location>
        <begin position="17"/>
        <end position="67"/>
    </location>
</feature>
<sequence>MRRRALLVALAVGLAGCSGRDEPAESTTNRVTTTHGTTVQTTASDTPTRTRTEQPEPPTETTDEPTETVVVEPGDGMELNQGPITLGEFVGPQANFGTWRRYGGRVLGGDNRIYAVFDADLSDYDSRNIIAGSQCEVTVNGDPIPLEYAELGVDFSEHLDGRGARLGAPLPVGEVPETAALLFYGSDRRYRLPIPEHVRTAMAQTPDLSVTASIPETIATADDSAEVDIEFLMTNDGDRSWTLDYRVDHDRIVDGGWSAQRTVPPGEQRRPSLTVWVPVREAQEVTIDASWGFGNIERTVPIERES</sequence>
<dbReference type="PROSITE" id="PS51257">
    <property type="entry name" value="PROKAR_LIPOPROTEIN"/>
    <property type="match status" value="1"/>
</dbReference>